<feature type="domain" description="ABC transmembrane type-1" evidence="8">
    <location>
        <begin position="80"/>
        <end position="296"/>
    </location>
</feature>
<evidence type="ECO:0000256" key="6">
    <source>
        <dbReference type="ARBA" id="ARBA00023136"/>
    </source>
</evidence>
<organism evidence="9 10">
    <name type="scientific">Microbacterium gawkjiense</name>
    <dbReference type="NCBI Taxonomy" id="3067309"/>
    <lineage>
        <taxon>Bacteria</taxon>
        <taxon>Bacillati</taxon>
        <taxon>Actinomycetota</taxon>
        <taxon>Actinomycetes</taxon>
        <taxon>Micrococcales</taxon>
        <taxon>Microbacteriaceae</taxon>
        <taxon>Microbacterium</taxon>
    </lineage>
</organism>
<accession>A0ABU3GE41</accession>
<reference evidence="9 10" key="1">
    <citation type="submission" date="2023-08" db="EMBL/GenBank/DDBJ databases">
        <title>Microbacterium aquilitoris sp. nov. and Microbacterium gwkjibeachense sp. nov., isolated from beach.</title>
        <authorList>
            <person name="Lee S.D."/>
            <person name="Yang H."/>
            <person name="Kim I."/>
        </authorList>
    </citation>
    <scope>NUCLEOTIDE SEQUENCE [LARGE SCALE GENOMIC DNA]</scope>
    <source>
        <strain evidence="9 10">KSW4-11</strain>
    </source>
</reference>
<comment type="similarity">
    <text evidence="7">Belongs to the binding-protein-dependent transport system permease family.</text>
</comment>
<evidence type="ECO:0000256" key="2">
    <source>
        <dbReference type="ARBA" id="ARBA00022448"/>
    </source>
</evidence>
<name>A0ABU3GE41_9MICO</name>
<keyword evidence="5 7" id="KW-1133">Transmembrane helix</keyword>
<dbReference type="CDD" id="cd06261">
    <property type="entry name" value="TM_PBP2"/>
    <property type="match status" value="1"/>
</dbReference>
<keyword evidence="2 7" id="KW-0813">Transport</keyword>
<dbReference type="Proteomes" id="UP001251849">
    <property type="component" value="Unassembled WGS sequence"/>
</dbReference>
<keyword evidence="3" id="KW-1003">Cell membrane</keyword>
<dbReference type="InterPro" id="IPR035906">
    <property type="entry name" value="MetI-like_sf"/>
</dbReference>
<dbReference type="RefSeq" id="WP_311863360.1">
    <property type="nucleotide sequence ID" value="NZ_JAUZVV010000003.1"/>
</dbReference>
<dbReference type="InterPro" id="IPR000515">
    <property type="entry name" value="MetI-like"/>
</dbReference>
<evidence type="ECO:0000256" key="5">
    <source>
        <dbReference type="ARBA" id="ARBA00022989"/>
    </source>
</evidence>
<evidence type="ECO:0000256" key="4">
    <source>
        <dbReference type="ARBA" id="ARBA00022692"/>
    </source>
</evidence>
<dbReference type="Pfam" id="PF00528">
    <property type="entry name" value="BPD_transp_1"/>
    <property type="match status" value="1"/>
</dbReference>
<dbReference type="Gene3D" id="1.10.3720.10">
    <property type="entry name" value="MetI-like"/>
    <property type="match status" value="1"/>
</dbReference>
<comment type="subcellular location">
    <subcellularLocation>
        <location evidence="1 7">Cell membrane</location>
        <topology evidence="1 7">Multi-pass membrane protein</topology>
    </subcellularLocation>
</comment>
<feature type="transmembrane region" description="Helical" evidence="7">
    <location>
        <begin position="118"/>
        <end position="137"/>
    </location>
</feature>
<evidence type="ECO:0000313" key="10">
    <source>
        <dbReference type="Proteomes" id="UP001251849"/>
    </source>
</evidence>
<evidence type="ECO:0000259" key="8">
    <source>
        <dbReference type="PROSITE" id="PS50928"/>
    </source>
</evidence>
<evidence type="ECO:0000313" key="9">
    <source>
        <dbReference type="EMBL" id="MDT3318079.1"/>
    </source>
</evidence>
<keyword evidence="4 7" id="KW-0812">Transmembrane</keyword>
<keyword evidence="10" id="KW-1185">Reference proteome</keyword>
<proteinExistence type="inferred from homology"/>
<feature type="transmembrane region" description="Helical" evidence="7">
    <location>
        <begin position="219"/>
        <end position="244"/>
    </location>
</feature>
<feature type="transmembrane region" description="Helical" evidence="7">
    <location>
        <begin position="84"/>
        <end position="106"/>
    </location>
</feature>
<dbReference type="PROSITE" id="PS50928">
    <property type="entry name" value="ABC_TM1"/>
    <property type="match status" value="1"/>
</dbReference>
<evidence type="ECO:0000256" key="7">
    <source>
        <dbReference type="RuleBase" id="RU363032"/>
    </source>
</evidence>
<dbReference type="EMBL" id="JAUZVV010000003">
    <property type="protein sequence ID" value="MDT3318079.1"/>
    <property type="molecule type" value="Genomic_DNA"/>
</dbReference>
<dbReference type="PANTHER" id="PTHR43227:SF11">
    <property type="entry name" value="BLL4140 PROTEIN"/>
    <property type="match status" value="1"/>
</dbReference>
<keyword evidence="6 7" id="KW-0472">Membrane</keyword>
<evidence type="ECO:0000256" key="1">
    <source>
        <dbReference type="ARBA" id="ARBA00004651"/>
    </source>
</evidence>
<dbReference type="InterPro" id="IPR050809">
    <property type="entry name" value="UgpAE/MalFG_permease"/>
</dbReference>
<feature type="transmembrane region" description="Helical" evidence="7">
    <location>
        <begin position="277"/>
        <end position="300"/>
    </location>
</feature>
<comment type="caution">
    <text evidence="9">The sequence shown here is derived from an EMBL/GenBank/DDBJ whole genome shotgun (WGS) entry which is preliminary data.</text>
</comment>
<gene>
    <name evidence="9" type="ORF">Q9S71_14720</name>
</gene>
<protein>
    <submittedName>
        <fullName evidence="9">Sugar ABC transporter permease</fullName>
    </submittedName>
</protein>
<dbReference type="SUPFAM" id="SSF161098">
    <property type="entry name" value="MetI-like"/>
    <property type="match status" value="1"/>
</dbReference>
<dbReference type="PANTHER" id="PTHR43227">
    <property type="entry name" value="BLL4140 PROTEIN"/>
    <property type="match status" value="1"/>
</dbReference>
<evidence type="ECO:0000256" key="3">
    <source>
        <dbReference type="ARBA" id="ARBA00022475"/>
    </source>
</evidence>
<sequence length="307" mass="33092">MATAISPFGTQRASRWMPWAGFTPAILLFALFGLVPALGVVVLSFTDISGIPGVPWQWVGLENYQFFFTGPQAEENWAILGRTAIFSASIVIIQNAAALGLAVLFTQKLRGVTVMRSIVFMPTVLGVTVIGLIWLLIFNPTGGPAASAWELFGQQSAFLGDPHLAFPLVILIQIWSGLGYGMIIFIAALQAVPSDLYEAAKVDGANAWQRFRNVTVPMIAPGVTANVLISIIGTLQTFQLIFVLTGDNPYTSVLALKIFTIGFTANATGSAIQQQGLASAISIIQFIMVGIIALTALWYLRRRETQL</sequence>
<feature type="transmembrane region" description="Helical" evidence="7">
    <location>
        <begin position="21"/>
        <end position="45"/>
    </location>
</feature>
<feature type="transmembrane region" description="Helical" evidence="7">
    <location>
        <begin position="164"/>
        <end position="189"/>
    </location>
</feature>